<evidence type="ECO:0000256" key="2">
    <source>
        <dbReference type="ARBA" id="ARBA00022448"/>
    </source>
</evidence>
<evidence type="ECO:0000256" key="4">
    <source>
        <dbReference type="ARBA" id="ARBA00022692"/>
    </source>
</evidence>
<dbReference type="PROSITE" id="PS50928">
    <property type="entry name" value="ABC_TM1"/>
    <property type="match status" value="1"/>
</dbReference>
<dbReference type="PANTHER" id="PTHR30193">
    <property type="entry name" value="ABC TRANSPORTER PERMEASE PROTEIN"/>
    <property type="match status" value="1"/>
</dbReference>
<dbReference type="Proteomes" id="UP000230790">
    <property type="component" value="Unassembled WGS sequence"/>
</dbReference>
<feature type="transmembrane region" description="Helical" evidence="7">
    <location>
        <begin position="292"/>
        <end position="312"/>
    </location>
</feature>
<evidence type="ECO:0000256" key="6">
    <source>
        <dbReference type="ARBA" id="ARBA00023136"/>
    </source>
</evidence>
<protein>
    <submittedName>
        <fullName evidence="9">Sugar ABC transporter permease</fullName>
    </submittedName>
</protein>
<dbReference type="PANTHER" id="PTHR30193:SF37">
    <property type="entry name" value="INNER MEMBRANE ABC TRANSPORTER PERMEASE PROTEIN YCJO"/>
    <property type="match status" value="1"/>
</dbReference>
<accession>A0A2M8QBG8</accession>
<dbReference type="EMBL" id="PGTN01000066">
    <property type="protein sequence ID" value="PJF47134.1"/>
    <property type="molecule type" value="Genomic_DNA"/>
</dbReference>
<evidence type="ECO:0000313" key="10">
    <source>
        <dbReference type="Proteomes" id="UP000230790"/>
    </source>
</evidence>
<feature type="transmembrane region" description="Helical" evidence="7">
    <location>
        <begin position="85"/>
        <end position="107"/>
    </location>
</feature>
<keyword evidence="4 7" id="KW-0812">Transmembrane</keyword>
<evidence type="ECO:0000256" key="3">
    <source>
        <dbReference type="ARBA" id="ARBA00022475"/>
    </source>
</evidence>
<dbReference type="GO" id="GO:0055085">
    <property type="term" value="P:transmembrane transport"/>
    <property type="evidence" value="ECO:0007669"/>
    <property type="project" value="InterPro"/>
</dbReference>
<keyword evidence="6 7" id="KW-0472">Membrane</keyword>
<dbReference type="SUPFAM" id="SSF161098">
    <property type="entry name" value="MetI-like"/>
    <property type="match status" value="1"/>
</dbReference>
<evidence type="ECO:0000256" key="5">
    <source>
        <dbReference type="ARBA" id="ARBA00022989"/>
    </source>
</evidence>
<evidence type="ECO:0000259" key="8">
    <source>
        <dbReference type="PROSITE" id="PS50928"/>
    </source>
</evidence>
<feature type="transmembrane region" description="Helical" evidence="7">
    <location>
        <begin position="119"/>
        <end position="138"/>
    </location>
</feature>
<dbReference type="AlphaFoldDB" id="A0A2M8QBG8"/>
<comment type="subcellular location">
    <subcellularLocation>
        <location evidence="1 7">Cell membrane</location>
        <topology evidence="1 7">Multi-pass membrane protein</topology>
    </subcellularLocation>
</comment>
<comment type="similarity">
    <text evidence="7">Belongs to the binding-protein-dependent transport system permease family.</text>
</comment>
<dbReference type="CDD" id="cd06261">
    <property type="entry name" value="TM_PBP2"/>
    <property type="match status" value="1"/>
</dbReference>
<sequence>MVAIGRKPPKPKQRSVTMREHAFAYALLAPALLLFLAFTVFPIGFGFYISLHNWRLGPREFLGLGNYLRALTPGSEFWPSLGATLTYSLLAVPFQISIALTLAYLLFQKIRGKSLFRVVMFLPWVTSTVATAAVWARLYSPDIGLINSVLRGLELRPLRWLLEDKGVFTLIANGLGVTLPDWLRGPSLAMVAVVIYTTWVFVGYNMTLFLAGLGNIPGEMYEAAKIDGANGWQLFRHITWPLLSPTTFFVVLITVIGTLKAFNHIWVMTQGDNGTQTASILIYRQFYEFQRAGYASALAFLLSAVILLVTILQNRAAAERVNY</sequence>
<evidence type="ECO:0000256" key="7">
    <source>
        <dbReference type="RuleBase" id="RU363032"/>
    </source>
</evidence>
<dbReference type="InterPro" id="IPR000515">
    <property type="entry name" value="MetI-like"/>
</dbReference>
<dbReference type="GO" id="GO:0005886">
    <property type="term" value="C:plasma membrane"/>
    <property type="evidence" value="ECO:0007669"/>
    <property type="project" value="UniProtKB-SubCell"/>
</dbReference>
<feature type="transmembrane region" description="Helical" evidence="7">
    <location>
        <begin position="21"/>
        <end position="49"/>
    </location>
</feature>
<keyword evidence="3" id="KW-1003">Cell membrane</keyword>
<evidence type="ECO:0000256" key="1">
    <source>
        <dbReference type="ARBA" id="ARBA00004651"/>
    </source>
</evidence>
<feature type="domain" description="ABC transmembrane type-1" evidence="8">
    <location>
        <begin position="81"/>
        <end position="313"/>
    </location>
</feature>
<name>A0A2M8QBG8_9CHLR</name>
<feature type="transmembrane region" description="Helical" evidence="7">
    <location>
        <begin position="234"/>
        <end position="259"/>
    </location>
</feature>
<keyword evidence="5 7" id="KW-1133">Transmembrane helix</keyword>
<proteinExistence type="inferred from homology"/>
<dbReference type="InterPro" id="IPR035906">
    <property type="entry name" value="MetI-like_sf"/>
</dbReference>
<keyword evidence="2 7" id="KW-0813">Transport</keyword>
<dbReference type="Pfam" id="PF00528">
    <property type="entry name" value="BPD_transp_1"/>
    <property type="match status" value="1"/>
</dbReference>
<dbReference type="Gene3D" id="1.10.3720.10">
    <property type="entry name" value="MetI-like"/>
    <property type="match status" value="1"/>
</dbReference>
<dbReference type="InterPro" id="IPR051393">
    <property type="entry name" value="ABC_transporter_permease"/>
</dbReference>
<feature type="transmembrane region" description="Helical" evidence="7">
    <location>
        <begin position="188"/>
        <end position="213"/>
    </location>
</feature>
<organism evidence="9 10">
    <name type="scientific">Candidatus Thermofonsia Clade 3 bacterium</name>
    <dbReference type="NCBI Taxonomy" id="2364212"/>
    <lineage>
        <taxon>Bacteria</taxon>
        <taxon>Bacillati</taxon>
        <taxon>Chloroflexota</taxon>
        <taxon>Candidatus Thermofontia</taxon>
        <taxon>Candidatus Thermofonsia Clade 3</taxon>
    </lineage>
</organism>
<reference evidence="9 10" key="1">
    <citation type="submission" date="2017-11" db="EMBL/GenBank/DDBJ databases">
        <title>Evolution of Phototrophy in the Chloroflexi Phylum Driven by Horizontal Gene Transfer.</title>
        <authorList>
            <person name="Ward L.M."/>
            <person name="Hemp J."/>
            <person name="Shih P.M."/>
            <person name="Mcglynn S.E."/>
            <person name="Fischer W."/>
        </authorList>
    </citation>
    <scope>NUCLEOTIDE SEQUENCE [LARGE SCALE GENOMIC DNA]</scope>
    <source>
        <strain evidence="9">JP3_7</strain>
    </source>
</reference>
<evidence type="ECO:0000313" key="9">
    <source>
        <dbReference type="EMBL" id="PJF47134.1"/>
    </source>
</evidence>
<gene>
    <name evidence="9" type="ORF">CUN48_10300</name>
</gene>
<comment type="caution">
    <text evidence="9">The sequence shown here is derived from an EMBL/GenBank/DDBJ whole genome shotgun (WGS) entry which is preliminary data.</text>
</comment>